<keyword evidence="9 11" id="KW-0472">Membrane</keyword>
<evidence type="ECO:0000256" key="3">
    <source>
        <dbReference type="ARBA" id="ARBA00022448"/>
    </source>
</evidence>
<dbReference type="GO" id="GO:0006886">
    <property type="term" value="P:intracellular protein transport"/>
    <property type="evidence" value="ECO:0007669"/>
    <property type="project" value="InterPro"/>
</dbReference>
<dbReference type="Pfam" id="PF00584">
    <property type="entry name" value="SecE"/>
    <property type="match status" value="1"/>
</dbReference>
<feature type="compositionally biased region" description="Basic residues" evidence="10">
    <location>
        <begin position="1"/>
        <end position="12"/>
    </location>
</feature>
<evidence type="ECO:0000256" key="8">
    <source>
        <dbReference type="ARBA" id="ARBA00023010"/>
    </source>
</evidence>
<dbReference type="InterPro" id="IPR001901">
    <property type="entry name" value="Translocase_SecE/Sec61-g"/>
</dbReference>
<accession>B4GI70</accession>
<comment type="subcellular location">
    <subcellularLocation>
        <location evidence="1">Endoplasmic reticulum membrane</location>
        <topology evidence="1">Single-pass membrane protein</topology>
    </subcellularLocation>
</comment>
<gene>
    <name evidence="12" type="primary">Dper\GL16814</name>
    <name evidence="12" type="ORF">Dper_GL16814</name>
</gene>
<dbReference type="HAMAP" id="MF_00422">
    <property type="entry name" value="SecE"/>
    <property type="match status" value="1"/>
</dbReference>
<evidence type="ECO:0000256" key="4">
    <source>
        <dbReference type="ARBA" id="ARBA00022692"/>
    </source>
</evidence>
<feature type="region of interest" description="Disordered" evidence="10">
    <location>
        <begin position="1"/>
        <end position="32"/>
    </location>
</feature>
<dbReference type="Proteomes" id="UP000008744">
    <property type="component" value="Unassembled WGS sequence"/>
</dbReference>
<evidence type="ECO:0000256" key="11">
    <source>
        <dbReference type="SAM" id="Phobius"/>
    </source>
</evidence>
<dbReference type="OMA" id="LGKMCKD"/>
<dbReference type="PANTHER" id="PTHR12309">
    <property type="entry name" value="SEC61 GAMMA SUBUNIT"/>
    <property type="match status" value="1"/>
</dbReference>
<evidence type="ECO:0000256" key="5">
    <source>
        <dbReference type="ARBA" id="ARBA00022824"/>
    </source>
</evidence>
<evidence type="ECO:0000313" key="12">
    <source>
        <dbReference type="EMBL" id="EDW36190.1"/>
    </source>
</evidence>
<dbReference type="GO" id="GO:0005789">
    <property type="term" value="C:endoplasmic reticulum membrane"/>
    <property type="evidence" value="ECO:0007669"/>
    <property type="project" value="UniProtKB-SubCell"/>
</dbReference>
<dbReference type="HOGENOM" id="CLU_1983884_0_0_1"/>
<dbReference type="OrthoDB" id="2401875at2759"/>
<dbReference type="NCBIfam" id="TIGR00327">
    <property type="entry name" value="secE_euk_arch"/>
    <property type="match status" value="1"/>
</dbReference>
<dbReference type="AlphaFoldDB" id="B4GI70"/>
<keyword evidence="6" id="KW-0653">Protein transport</keyword>
<dbReference type="PROSITE" id="PS01067">
    <property type="entry name" value="SECE_SEC61G"/>
    <property type="match status" value="1"/>
</dbReference>
<dbReference type="SUPFAM" id="SSF103456">
    <property type="entry name" value="Preprotein translocase SecE subunit"/>
    <property type="match status" value="1"/>
</dbReference>
<keyword evidence="13" id="KW-1185">Reference proteome</keyword>
<evidence type="ECO:0000256" key="7">
    <source>
        <dbReference type="ARBA" id="ARBA00022989"/>
    </source>
</evidence>
<keyword evidence="8" id="KW-0811">Translocation</keyword>
<dbReference type="GO" id="GO:0006605">
    <property type="term" value="P:protein targeting"/>
    <property type="evidence" value="ECO:0007669"/>
    <property type="project" value="InterPro"/>
</dbReference>
<keyword evidence="5" id="KW-0256">Endoplasmic reticulum</keyword>
<keyword evidence="4 11" id="KW-0812">Transmembrane</keyword>
<dbReference type="Gene3D" id="1.20.5.820">
    <property type="entry name" value="Preprotein translocase SecE subunit"/>
    <property type="match status" value="1"/>
</dbReference>
<dbReference type="InterPro" id="IPR023391">
    <property type="entry name" value="Prot_translocase_SecE_dom_sf"/>
</dbReference>
<comment type="similarity">
    <text evidence="2">Belongs to the SecE/SEC61-gamma family.</text>
</comment>
<dbReference type="InterPro" id="IPR008158">
    <property type="entry name" value="Translocase_Sec61-g"/>
</dbReference>
<keyword evidence="3" id="KW-0813">Transport</keyword>
<evidence type="ECO:0000256" key="1">
    <source>
        <dbReference type="ARBA" id="ARBA00004389"/>
    </source>
</evidence>
<keyword evidence="7 11" id="KW-1133">Transmembrane helix</keyword>
<evidence type="ECO:0000256" key="10">
    <source>
        <dbReference type="SAM" id="MobiDB-lite"/>
    </source>
</evidence>
<evidence type="ECO:0000256" key="6">
    <source>
        <dbReference type="ARBA" id="ARBA00022927"/>
    </source>
</evidence>
<dbReference type="SMR" id="B4GI70"/>
<evidence type="ECO:0000256" key="2">
    <source>
        <dbReference type="ARBA" id="ARBA00008274"/>
    </source>
</evidence>
<sequence length="126" mass="14857">MYRLPHHRRQRQKPNNGWVPHIPLKSPKNLRSQPHTRRFLGKMCKDFQRMSWGPNGRPMFDFMVLSTVPFITDGLRFFKRCHKPDRREFKRTAVAVGVGILLMGLVGYIVKLLQIPLILSSYQNEK</sequence>
<reference evidence="12 13" key="1">
    <citation type="journal article" date="2007" name="Nature">
        <title>Evolution of genes and genomes on the Drosophila phylogeny.</title>
        <authorList>
            <consortium name="Drosophila 12 Genomes Consortium"/>
            <person name="Clark A.G."/>
            <person name="Eisen M.B."/>
            <person name="Smith D.R."/>
            <person name="Bergman C.M."/>
            <person name="Oliver B."/>
            <person name="Markow T.A."/>
            <person name="Kaufman T.C."/>
            <person name="Kellis M."/>
            <person name="Gelbart W."/>
            <person name="Iyer V.N."/>
            <person name="Pollard D.A."/>
            <person name="Sackton T.B."/>
            <person name="Larracuente A.M."/>
            <person name="Singh N.D."/>
            <person name="Abad J.P."/>
            <person name="Abt D.N."/>
            <person name="Adryan B."/>
            <person name="Aguade M."/>
            <person name="Akashi H."/>
            <person name="Anderson W.W."/>
            <person name="Aquadro C.F."/>
            <person name="Ardell D.H."/>
            <person name="Arguello R."/>
            <person name="Artieri C.G."/>
            <person name="Barbash D.A."/>
            <person name="Barker D."/>
            <person name="Barsanti P."/>
            <person name="Batterham P."/>
            <person name="Batzoglou S."/>
            <person name="Begun D."/>
            <person name="Bhutkar A."/>
            <person name="Blanco E."/>
            <person name="Bosak S.A."/>
            <person name="Bradley R.K."/>
            <person name="Brand A.D."/>
            <person name="Brent M.R."/>
            <person name="Brooks A.N."/>
            <person name="Brown R.H."/>
            <person name="Butlin R.K."/>
            <person name="Caggese C."/>
            <person name="Calvi B.R."/>
            <person name="Bernardo de Carvalho A."/>
            <person name="Caspi A."/>
            <person name="Castrezana S."/>
            <person name="Celniker S.E."/>
            <person name="Chang J.L."/>
            <person name="Chapple C."/>
            <person name="Chatterji S."/>
            <person name="Chinwalla A."/>
            <person name="Civetta A."/>
            <person name="Clifton S.W."/>
            <person name="Comeron J.M."/>
            <person name="Costello J.C."/>
            <person name="Coyne J.A."/>
            <person name="Daub J."/>
            <person name="David R.G."/>
            <person name="Delcher A.L."/>
            <person name="Delehaunty K."/>
            <person name="Do C.B."/>
            <person name="Ebling H."/>
            <person name="Edwards K."/>
            <person name="Eickbush T."/>
            <person name="Evans J.D."/>
            <person name="Filipski A."/>
            <person name="Findeiss S."/>
            <person name="Freyhult E."/>
            <person name="Fulton L."/>
            <person name="Fulton R."/>
            <person name="Garcia A.C."/>
            <person name="Gardiner A."/>
            <person name="Garfield D.A."/>
            <person name="Garvin B.E."/>
            <person name="Gibson G."/>
            <person name="Gilbert D."/>
            <person name="Gnerre S."/>
            <person name="Godfrey J."/>
            <person name="Good R."/>
            <person name="Gotea V."/>
            <person name="Gravely B."/>
            <person name="Greenberg A.J."/>
            <person name="Griffiths-Jones S."/>
            <person name="Gross S."/>
            <person name="Guigo R."/>
            <person name="Gustafson E.A."/>
            <person name="Haerty W."/>
            <person name="Hahn M.W."/>
            <person name="Halligan D.L."/>
            <person name="Halpern A.L."/>
            <person name="Halter G.M."/>
            <person name="Han M.V."/>
            <person name="Heger A."/>
            <person name="Hillier L."/>
            <person name="Hinrichs A.S."/>
            <person name="Holmes I."/>
            <person name="Hoskins R.A."/>
            <person name="Hubisz M.J."/>
            <person name="Hultmark D."/>
            <person name="Huntley M.A."/>
            <person name="Jaffe D.B."/>
            <person name="Jagadeeshan S."/>
            <person name="Jeck W.R."/>
            <person name="Johnson J."/>
            <person name="Jones C.D."/>
            <person name="Jordan W.C."/>
            <person name="Karpen G.H."/>
            <person name="Kataoka E."/>
            <person name="Keightley P.D."/>
            <person name="Kheradpour P."/>
            <person name="Kirkness E.F."/>
            <person name="Koerich L.B."/>
            <person name="Kristiansen K."/>
            <person name="Kudrna D."/>
            <person name="Kulathinal R.J."/>
            <person name="Kumar S."/>
            <person name="Kwok R."/>
            <person name="Lander E."/>
            <person name="Langley C.H."/>
            <person name="Lapoint R."/>
            <person name="Lazzaro B.P."/>
            <person name="Lee S.J."/>
            <person name="Levesque L."/>
            <person name="Li R."/>
            <person name="Lin C.F."/>
            <person name="Lin M.F."/>
            <person name="Lindblad-Toh K."/>
            <person name="Llopart A."/>
            <person name="Long M."/>
            <person name="Low L."/>
            <person name="Lozovsky E."/>
            <person name="Lu J."/>
            <person name="Luo M."/>
            <person name="Machado C.A."/>
            <person name="Makalowski W."/>
            <person name="Marzo M."/>
            <person name="Matsuda M."/>
            <person name="Matzkin L."/>
            <person name="McAllister B."/>
            <person name="McBride C.S."/>
            <person name="McKernan B."/>
            <person name="McKernan K."/>
            <person name="Mendez-Lago M."/>
            <person name="Minx P."/>
            <person name="Mollenhauer M.U."/>
            <person name="Montooth K."/>
            <person name="Mount S.M."/>
            <person name="Mu X."/>
            <person name="Myers E."/>
            <person name="Negre B."/>
            <person name="Newfeld S."/>
            <person name="Nielsen R."/>
            <person name="Noor M.A."/>
            <person name="O'Grady P."/>
            <person name="Pachter L."/>
            <person name="Papaceit M."/>
            <person name="Parisi M.J."/>
            <person name="Parisi M."/>
            <person name="Parts L."/>
            <person name="Pedersen J.S."/>
            <person name="Pesole G."/>
            <person name="Phillippy A.M."/>
            <person name="Ponting C.P."/>
            <person name="Pop M."/>
            <person name="Porcelli D."/>
            <person name="Powell J.R."/>
            <person name="Prohaska S."/>
            <person name="Pruitt K."/>
            <person name="Puig M."/>
            <person name="Quesneville H."/>
            <person name="Ram K.R."/>
            <person name="Rand D."/>
            <person name="Rasmussen M.D."/>
            <person name="Reed L.K."/>
            <person name="Reenan R."/>
            <person name="Reily A."/>
            <person name="Remington K.A."/>
            <person name="Rieger T.T."/>
            <person name="Ritchie M.G."/>
            <person name="Robin C."/>
            <person name="Rogers Y.H."/>
            <person name="Rohde C."/>
            <person name="Rozas J."/>
            <person name="Rubenfield M.J."/>
            <person name="Ruiz A."/>
            <person name="Russo S."/>
            <person name="Salzberg S.L."/>
            <person name="Sanchez-Gracia A."/>
            <person name="Saranga D.J."/>
            <person name="Sato H."/>
            <person name="Schaeffer S.W."/>
            <person name="Schatz M.C."/>
            <person name="Schlenke T."/>
            <person name="Schwartz R."/>
            <person name="Segarra C."/>
            <person name="Singh R.S."/>
            <person name="Sirot L."/>
            <person name="Sirota M."/>
            <person name="Sisneros N.B."/>
            <person name="Smith C.D."/>
            <person name="Smith T.F."/>
            <person name="Spieth J."/>
            <person name="Stage D.E."/>
            <person name="Stark A."/>
            <person name="Stephan W."/>
            <person name="Strausberg R.L."/>
            <person name="Strempel S."/>
            <person name="Sturgill D."/>
            <person name="Sutton G."/>
            <person name="Sutton G.G."/>
            <person name="Tao W."/>
            <person name="Teichmann S."/>
            <person name="Tobari Y.N."/>
            <person name="Tomimura Y."/>
            <person name="Tsolas J.M."/>
            <person name="Valente V.L."/>
            <person name="Venter E."/>
            <person name="Venter J.C."/>
            <person name="Vicario S."/>
            <person name="Vieira F.G."/>
            <person name="Vilella A.J."/>
            <person name="Villasante A."/>
            <person name="Walenz B."/>
            <person name="Wang J."/>
            <person name="Wasserman M."/>
            <person name="Watts T."/>
            <person name="Wilson D."/>
            <person name="Wilson R.K."/>
            <person name="Wing R.A."/>
            <person name="Wolfner M.F."/>
            <person name="Wong A."/>
            <person name="Wong G.K."/>
            <person name="Wu C.I."/>
            <person name="Wu G."/>
            <person name="Yamamoto D."/>
            <person name="Yang H.P."/>
            <person name="Yang S.P."/>
            <person name="Yorke J.A."/>
            <person name="Yoshida K."/>
            <person name="Zdobnov E."/>
            <person name="Zhang P."/>
            <person name="Zhang Y."/>
            <person name="Zimin A.V."/>
            <person name="Baldwin J."/>
            <person name="Abdouelleil A."/>
            <person name="Abdulkadir J."/>
            <person name="Abebe A."/>
            <person name="Abera B."/>
            <person name="Abreu J."/>
            <person name="Acer S.C."/>
            <person name="Aftuck L."/>
            <person name="Alexander A."/>
            <person name="An P."/>
            <person name="Anderson E."/>
            <person name="Anderson S."/>
            <person name="Arachi H."/>
            <person name="Azer M."/>
            <person name="Bachantsang P."/>
            <person name="Barry A."/>
            <person name="Bayul T."/>
            <person name="Berlin A."/>
            <person name="Bessette D."/>
            <person name="Bloom T."/>
            <person name="Blye J."/>
            <person name="Boguslavskiy L."/>
            <person name="Bonnet C."/>
            <person name="Boukhgalter B."/>
            <person name="Bourzgui I."/>
            <person name="Brown A."/>
            <person name="Cahill P."/>
            <person name="Channer S."/>
            <person name="Cheshatsang Y."/>
            <person name="Chuda L."/>
            <person name="Citroen M."/>
            <person name="Collymore A."/>
            <person name="Cooke P."/>
            <person name="Costello M."/>
            <person name="D'Aco K."/>
            <person name="Daza R."/>
            <person name="De Haan G."/>
            <person name="DeGray S."/>
            <person name="DeMaso C."/>
            <person name="Dhargay N."/>
            <person name="Dooley K."/>
            <person name="Dooley E."/>
            <person name="Doricent M."/>
            <person name="Dorje P."/>
            <person name="Dorjee K."/>
            <person name="Dupes A."/>
            <person name="Elong R."/>
            <person name="Falk J."/>
            <person name="Farina A."/>
            <person name="Faro S."/>
            <person name="Ferguson D."/>
            <person name="Fisher S."/>
            <person name="Foley C.D."/>
            <person name="Franke A."/>
            <person name="Friedrich D."/>
            <person name="Gadbois L."/>
            <person name="Gearin G."/>
            <person name="Gearin C.R."/>
            <person name="Giannoukos G."/>
            <person name="Goode T."/>
            <person name="Graham J."/>
            <person name="Grandbois E."/>
            <person name="Grewal S."/>
            <person name="Gyaltsen K."/>
            <person name="Hafez N."/>
            <person name="Hagos B."/>
            <person name="Hall J."/>
            <person name="Henson C."/>
            <person name="Hollinger A."/>
            <person name="Honan T."/>
            <person name="Huard M.D."/>
            <person name="Hughes L."/>
            <person name="Hurhula B."/>
            <person name="Husby M.E."/>
            <person name="Kamat A."/>
            <person name="Kanga B."/>
            <person name="Kashin S."/>
            <person name="Khazanovich D."/>
            <person name="Kisner P."/>
            <person name="Lance K."/>
            <person name="Lara M."/>
            <person name="Lee W."/>
            <person name="Lennon N."/>
            <person name="Letendre F."/>
            <person name="LeVine R."/>
            <person name="Lipovsky A."/>
            <person name="Liu X."/>
            <person name="Liu J."/>
            <person name="Liu S."/>
            <person name="Lokyitsang T."/>
            <person name="Lokyitsang Y."/>
            <person name="Lubonja R."/>
            <person name="Lui A."/>
            <person name="MacDonald P."/>
            <person name="Magnisalis V."/>
            <person name="Maru K."/>
            <person name="Matthews C."/>
            <person name="McCusker W."/>
            <person name="McDonough S."/>
            <person name="Mehta T."/>
            <person name="Meldrim J."/>
            <person name="Meneus L."/>
            <person name="Mihai O."/>
            <person name="Mihalev A."/>
            <person name="Mihova T."/>
            <person name="Mittelman R."/>
            <person name="Mlenga V."/>
            <person name="Montmayeur A."/>
            <person name="Mulrain L."/>
            <person name="Navidi A."/>
            <person name="Naylor J."/>
            <person name="Negash T."/>
            <person name="Nguyen T."/>
            <person name="Nguyen N."/>
            <person name="Nicol R."/>
            <person name="Norbu C."/>
            <person name="Norbu N."/>
            <person name="Novod N."/>
            <person name="O'Neill B."/>
            <person name="Osman S."/>
            <person name="Markiewicz E."/>
            <person name="Oyono O.L."/>
            <person name="Patti C."/>
            <person name="Phunkhang P."/>
            <person name="Pierre F."/>
            <person name="Priest M."/>
            <person name="Raghuraman S."/>
            <person name="Rege F."/>
            <person name="Reyes R."/>
            <person name="Rise C."/>
            <person name="Rogov P."/>
            <person name="Ross K."/>
            <person name="Ryan E."/>
            <person name="Settipalli S."/>
            <person name="Shea T."/>
            <person name="Sherpa N."/>
            <person name="Shi L."/>
            <person name="Shih D."/>
            <person name="Sparrow T."/>
            <person name="Spaulding J."/>
            <person name="Stalker J."/>
            <person name="Stange-Thomann N."/>
            <person name="Stavropoulos S."/>
            <person name="Stone C."/>
            <person name="Strader C."/>
            <person name="Tesfaye S."/>
            <person name="Thomson T."/>
            <person name="Thoulutsang Y."/>
            <person name="Thoulutsang D."/>
            <person name="Topham K."/>
            <person name="Topping I."/>
            <person name="Tsamla T."/>
            <person name="Vassiliev H."/>
            <person name="Vo A."/>
            <person name="Wangchuk T."/>
            <person name="Wangdi T."/>
            <person name="Weiand M."/>
            <person name="Wilkinson J."/>
            <person name="Wilson A."/>
            <person name="Yadav S."/>
            <person name="Young G."/>
            <person name="Yu Q."/>
            <person name="Zembek L."/>
            <person name="Zhong D."/>
            <person name="Zimmer A."/>
            <person name="Zwirko Z."/>
            <person name="Jaffe D.B."/>
            <person name="Alvarez P."/>
            <person name="Brockman W."/>
            <person name="Butler J."/>
            <person name="Chin C."/>
            <person name="Gnerre S."/>
            <person name="Grabherr M."/>
            <person name="Kleber M."/>
            <person name="Mauceli E."/>
            <person name="MacCallum I."/>
        </authorList>
    </citation>
    <scope>NUCLEOTIDE SEQUENCE [LARGE SCALE GENOMIC DNA]</scope>
    <source>
        <strain evidence="13">MSH-3 / Tucson 14011-0111.49</strain>
    </source>
</reference>
<dbReference type="GO" id="GO:0008320">
    <property type="term" value="F:protein transmembrane transporter activity"/>
    <property type="evidence" value="ECO:0007669"/>
    <property type="project" value="InterPro"/>
</dbReference>
<dbReference type="EMBL" id="CH479183">
    <property type="protein sequence ID" value="EDW36190.1"/>
    <property type="molecule type" value="Genomic_DNA"/>
</dbReference>
<feature type="transmembrane region" description="Helical" evidence="11">
    <location>
        <begin position="92"/>
        <end position="110"/>
    </location>
</feature>
<dbReference type="STRING" id="7234.B4GI70"/>
<evidence type="ECO:0000313" key="13">
    <source>
        <dbReference type="Proteomes" id="UP000008744"/>
    </source>
</evidence>
<protein>
    <submittedName>
        <fullName evidence="12">GL16814</fullName>
    </submittedName>
</protein>
<dbReference type="eggNOG" id="KOG3498">
    <property type="taxonomic scope" value="Eukaryota"/>
</dbReference>
<proteinExistence type="inferred from homology"/>
<name>B4GI70_DROPE</name>
<organism evidence="13">
    <name type="scientific">Drosophila persimilis</name>
    <name type="common">Fruit fly</name>
    <dbReference type="NCBI Taxonomy" id="7234"/>
    <lineage>
        <taxon>Eukaryota</taxon>
        <taxon>Metazoa</taxon>
        <taxon>Ecdysozoa</taxon>
        <taxon>Arthropoda</taxon>
        <taxon>Hexapoda</taxon>
        <taxon>Insecta</taxon>
        <taxon>Pterygota</taxon>
        <taxon>Neoptera</taxon>
        <taxon>Endopterygota</taxon>
        <taxon>Diptera</taxon>
        <taxon>Brachycera</taxon>
        <taxon>Muscomorpha</taxon>
        <taxon>Ephydroidea</taxon>
        <taxon>Drosophilidae</taxon>
        <taxon>Drosophila</taxon>
        <taxon>Sophophora</taxon>
    </lineage>
</organism>
<evidence type="ECO:0000256" key="9">
    <source>
        <dbReference type="ARBA" id="ARBA00023136"/>
    </source>
</evidence>